<protein>
    <submittedName>
        <fullName evidence="2">Two-component system sensor histidine kinase KdpD</fullName>
        <ecNumber evidence="2">2.7.13.3</ecNumber>
    </submittedName>
</protein>
<keyword evidence="3" id="KW-1185">Reference proteome</keyword>
<dbReference type="PANTHER" id="PTHR45569:SF1">
    <property type="entry name" value="SENSOR PROTEIN KDPD"/>
    <property type="match status" value="1"/>
</dbReference>
<dbReference type="RefSeq" id="WP_239575652.1">
    <property type="nucleotide sequence ID" value="NZ_JAFBEC010000011.1"/>
</dbReference>
<evidence type="ECO:0000259" key="1">
    <source>
        <dbReference type="Pfam" id="PF00582"/>
    </source>
</evidence>
<dbReference type="InterPro" id="IPR052023">
    <property type="entry name" value="Histidine_kinase_KdpD"/>
</dbReference>
<proteinExistence type="predicted"/>
<dbReference type="GO" id="GO:0004673">
    <property type="term" value="F:protein histidine kinase activity"/>
    <property type="evidence" value="ECO:0007669"/>
    <property type="project" value="UniProtKB-EC"/>
</dbReference>
<dbReference type="Proteomes" id="UP000741863">
    <property type="component" value="Unassembled WGS sequence"/>
</dbReference>
<gene>
    <name evidence="2" type="ORF">JOD17_003453</name>
</gene>
<dbReference type="EC" id="2.7.13.3" evidence="2"/>
<dbReference type="Pfam" id="PF00582">
    <property type="entry name" value="Usp"/>
    <property type="match status" value="1"/>
</dbReference>
<evidence type="ECO:0000313" key="2">
    <source>
        <dbReference type="EMBL" id="MBM7634351.1"/>
    </source>
</evidence>
<dbReference type="PANTHER" id="PTHR45569">
    <property type="entry name" value="SENSOR PROTEIN KDPD"/>
    <property type="match status" value="1"/>
</dbReference>
<name>A0ABS2PGY4_9BACL</name>
<evidence type="ECO:0000313" key="3">
    <source>
        <dbReference type="Proteomes" id="UP000741863"/>
    </source>
</evidence>
<keyword evidence="2" id="KW-0808">Transferase</keyword>
<dbReference type="SUPFAM" id="SSF52402">
    <property type="entry name" value="Adenine nucleotide alpha hydrolases-like"/>
    <property type="match status" value="1"/>
</dbReference>
<feature type="domain" description="UspA" evidence="1">
    <location>
        <begin position="1"/>
        <end position="121"/>
    </location>
</feature>
<comment type="caution">
    <text evidence="2">The sequence shown here is derived from an EMBL/GenBank/DDBJ whole genome shotgun (WGS) entry which is preliminary data.</text>
</comment>
<accession>A0ABS2PGY4</accession>
<sequence length="218" mass="25041">MAENILVCVNYGHHGARLIKRGSELAKTTEANLYILVFDSLPQDDYKNDREVDMSIFKEMAADYGAELIVEESHAHNITKVIKRIAKEIDATQIVIGQRVENLWTALIGGSIIDILLHDIPSADLHVVPKPRADEEEDWNFERGITAYLYKNDDHTYTLNFDHKKNCDYEGVFFKYLQTDFNNGLFAFQKDNRVFEVRVNDGIVESLVDIDEEKDKTV</sequence>
<organism evidence="2 3">
    <name type="scientific">Geomicrobium sediminis</name>
    <dbReference type="NCBI Taxonomy" id="1347788"/>
    <lineage>
        <taxon>Bacteria</taxon>
        <taxon>Bacillati</taxon>
        <taxon>Bacillota</taxon>
        <taxon>Bacilli</taxon>
        <taxon>Bacillales</taxon>
        <taxon>Geomicrobium</taxon>
    </lineage>
</organism>
<dbReference type="InterPro" id="IPR006016">
    <property type="entry name" value="UspA"/>
</dbReference>
<dbReference type="EMBL" id="JAFBEC010000011">
    <property type="protein sequence ID" value="MBM7634351.1"/>
    <property type="molecule type" value="Genomic_DNA"/>
</dbReference>
<dbReference type="Gene3D" id="3.40.50.620">
    <property type="entry name" value="HUPs"/>
    <property type="match status" value="1"/>
</dbReference>
<keyword evidence="2" id="KW-0418">Kinase</keyword>
<dbReference type="InterPro" id="IPR014729">
    <property type="entry name" value="Rossmann-like_a/b/a_fold"/>
</dbReference>
<reference evidence="2 3" key="1">
    <citation type="submission" date="2021-01" db="EMBL/GenBank/DDBJ databases">
        <title>Genomic Encyclopedia of Type Strains, Phase IV (KMG-IV): sequencing the most valuable type-strain genomes for metagenomic binning, comparative biology and taxonomic classification.</title>
        <authorList>
            <person name="Goeker M."/>
        </authorList>
    </citation>
    <scope>NUCLEOTIDE SEQUENCE [LARGE SCALE GENOMIC DNA]</scope>
    <source>
        <strain evidence="2 3">DSM 25540</strain>
    </source>
</reference>